<evidence type="ECO:0000259" key="2">
    <source>
        <dbReference type="Pfam" id="PF13635"/>
    </source>
</evidence>
<dbReference type="PANTHER" id="PTHR33295:SF7">
    <property type="entry name" value="ATPASE"/>
    <property type="match status" value="1"/>
</dbReference>
<dbReference type="AlphaFoldDB" id="A0A1M7JNZ6"/>
<dbReference type="Pfam" id="PF13635">
    <property type="entry name" value="DUF4143"/>
    <property type="match status" value="1"/>
</dbReference>
<reference evidence="3 4" key="1">
    <citation type="submission" date="2016-11" db="EMBL/GenBank/DDBJ databases">
        <authorList>
            <person name="Jaros S."/>
            <person name="Januszkiewicz K."/>
            <person name="Wedrychowicz H."/>
        </authorList>
    </citation>
    <scope>NUCLEOTIDE SEQUENCE [LARGE SCALE GENOMIC DNA]</scope>
    <source>
        <strain evidence="3 4">BPI-34</strain>
    </source>
</reference>
<feature type="domain" description="DUF4143" evidence="2">
    <location>
        <begin position="258"/>
        <end position="419"/>
    </location>
</feature>
<protein>
    <recommendedName>
        <fullName evidence="5">ATPase</fullName>
    </recommendedName>
</protein>
<evidence type="ECO:0000313" key="4">
    <source>
        <dbReference type="Proteomes" id="UP000184280"/>
    </source>
</evidence>
<organism evidence="3 4">
    <name type="scientific">Xylanibacter ruminicola</name>
    <name type="common">Prevotella ruminicola</name>
    <dbReference type="NCBI Taxonomy" id="839"/>
    <lineage>
        <taxon>Bacteria</taxon>
        <taxon>Pseudomonadati</taxon>
        <taxon>Bacteroidota</taxon>
        <taxon>Bacteroidia</taxon>
        <taxon>Bacteroidales</taxon>
        <taxon>Prevotellaceae</taxon>
        <taxon>Xylanibacter</taxon>
    </lineage>
</organism>
<accession>A0A1M7JNZ6</accession>
<dbReference type="Proteomes" id="UP000184280">
    <property type="component" value="Unassembled WGS sequence"/>
</dbReference>
<dbReference type="InterPro" id="IPR027417">
    <property type="entry name" value="P-loop_NTPase"/>
</dbReference>
<dbReference type="InterPro" id="IPR025420">
    <property type="entry name" value="DUF4143"/>
</dbReference>
<feature type="domain" description="AAA" evidence="1">
    <location>
        <begin position="38"/>
        <end position="186"/>
    </location>
</feature>
<evidence type="ECO:0008006" key="5">
    <source>
        <dbReference type="Google" id="ProtNLM"/>
    </source>
</evidence>
<proteinExistence type="predicted"/>
<dbReference type="PANTHER" id="PTHR33295">
    <property type="entry name" value="ATPASE"/>
    <property type="match status" value="1"/>
</dbReference>
<dbReference type="InterPro" id="IPR041682">
    <property type="entry name" value="AAA_14"/>
</dbReference>
<evidence type="ECO:0000313" key="3">
    <source>
        <dbReference type="EMBL" id="SHM54810.1"/>
    </source>
</evidence>
<dbReference type="SUPFAM" id="SSF52540">
    <property type="entry name" value="P-loop containing nucleoside triphosphate hydrolases"/>
    <property type="match status" value="1"/>
</dbReference>
<evidence type="ECO:0000259" key="1">
    <source>
        <dbReference type="Pfam" id="PF13173"/>
    </source>
</evidence>
<name>A0A1M7JNZ6_XYLRU</name>
<sequence length="472" mass="55029">MKYWILSLYLQRFYKETIMVIERDILKKLDEWKSTADRKPLIVQGARQIGKSWAVEEFGRRRFKHVAVFNFDKKKELKGVFSQTKDIKRLLGELELYTTVPIIAGETLLFFDEIQDCKEALNTLKYFREDAPEYDVIAAGSLLGVATKRKKKKVDDDSDEDEAENTFPVGKVSFLDMYPVTFREYLRMANPRLMEQMEARLTGLEPLPEILFNQLTEQYRRYQVCGGLPKPCSDMLDNAGMAVIEQDLDDLRKSYELDFTKHVDSKDIPRIREIWRSIPSQLSRENKKFVFRAVREGARAREYESALDWLVLSGMIYRIYCTEKPELPMKHYEDLTAFKVYVLDQAVLRSMAELPAEAVLTKGDILKEFKGAMAENFVLGSLLAQGFKTPHYWTLQGNKAEVDFLIQNGLEIIPIEVKAEDNVNGKSFAEYNKKYEPRIRLRYSLRNIKRNGNMVNFPIFLCDWLKDVISEL</sequence>
<dbReference type="EMBL" id="FRCJ01000004">
    <property type="protein sequence ID" value="SHM54810.1"/>
    <property type="molecule type" value="Genomic_DNA"/>
</dbReference>
<gene>
    <name evidence="3" type="ORF">SAMN04488494_2130</name>
</gene>
<dbReference type="Pfam" id="PF13173">
    <property type="entry name" value="AAA_14"/>
    <property type="match status" value="1"/>
</dbReference>